<dbReference type="AlphaFoldDB" id="A0AAX2ED85"/>
<evidence type="ECO:0008006" key="3">
    <source>
        <dbReference type="Google" id="ProtNLM"/>
    </source>
</evidence>
<evidence type="ECO:0000313" key="2">
    <source>
        <dbReference type="Proteomes" id="UP000199735"/>
    </source>
</evidence>
<name>A0AAX2ED85_9BACI</name>
<protein>
    <recommendedName>
        <fullName evidence="3">Phage transcriptional regulator, ArpU family</fullName>
    </recommendedName>
</protein>
<sequence length="116" mass="13690">MLEYISKADRKIVRKSVEDLFERYRMAKFLGKAEEEFKPLIDAIYRLPEVEKKLVVAKYLSNESEYLADYQVYSYHFDPPISQVTYTKIRDRAFLKLALIFNLCPELDLLGEKGNV</sequence>
<organism evidence="1 2">
    <name type="scientific">Terribacillus saccharophilus</name>
    <dbReference type="NCBI Taxonomy" id="361277"/>
    <lineage>
        <taxon>Bacteria</taxon>
        <taxon>Bacillati</taxon>
        <taxon>Bacillota</taxon>
        <taxon>Bacilli</taxon>
        <taxon>Bacillales</taxon>
        <taxon>Bacillaceae</taxon>
        <taxon>Terribacillus</taxon>
    </lineage>
</organism>
<proteinExistence type="predicted"/>
<comment type="caution">
    <text evidence="1">The sequence shown here is derived from an EMBL/GenBank/DDBJ whole genome shotgun (WGS) entry which is preliminary data.</text>
</comment>
<accession>A0AAX2ED85</accession>
<gene>
    <name evidence="1" type="ORF">SAMN04489762_1072</name>
</gene>
<dbReference type="RefSeq" id="WP_093879950.1">
    <property type="nucleotide sequence ID" value="NZ_FOCD01000001.1"/>
</dbReference>
<dbReference type="Proteomes" id="UP000199735">
    <property type="component" value="Unassembled WGS sequence"/>
</dbReference>
<reference evidence="1 2" key="1">
    <citation type="submission" date="2016-10" db="EMBL/GenBank/DDBJ databases">
        <authorList>
            <person name="Varghese N."/>
            <person name="Submissions S."/>
        </authorList>
    </citation>
    <scope>NUCLEOTIDE SEQUENCE [LARGE SCALE GENOMIC DNA]</scope>
    <source>
        <strain evidence="1 2">DSM 21619</strain>
    </source>
</reference>
<evidence type="ECO:0000313" key="1">
    <source>
        <dbReference type="EMBL" id="SEM80040.1"/>
    </source>
</evidence>
<dbReference type="EMBL" id="FOCD01000001">
    <property type="protein sequence ID" value="SEM80040.1"/>
    <property type="molecule type" value="Genomic_DNA"/>
</dbReference>